<evidence type="ECO:0000313" key="2">
    <source>
        <dbReference type="Proteomes" id="UP000270094"/>
    </source>
</evidence>
<gene>
    <name evidence="1" type="ORF">SVUK_LOCUS16963</name>
</gene>
<proteinExistence type="predicted"/>
<reference evidence="1 2" key="1">
    <citation type="submission" date="2018-11" db="EMBL/GenBank/DDBJ databases">
        <authorList>
            <consortium name="Pathogen Informatics"/>
        </authorList>
    </citation>
    <scope>NUCLEOTIDE SEQUENCE [LARGE SCALE GENOMIC DNA]</scope>
</reference>
<accession>A0A3P7LH99</accession>
<evidence type="ECO:0000313" key="1">
    <source>
        <dbReference type="EMBL" id="VDM81965.1"/>
    </source>
</evidence>
<name>A0A3P7LH99_STRVU</name>
<dbReference type="Proteomes" id="UP000270094">
    <property type="component" value="Unassembled WGS sequence"/>
</dbReference>
<dbReference type="EMBL" id="UYYB01115405">
    <property type="protein sequence ID" value="VDM81965.1"/>
    <property type="molecule type" value="Genomic_DNA"/>
</dbReference>
<organism evidence="1 2">
    <name type="scientific">Strongylus vulgaris</name>
    <name type="common">Blood worm</name>
    <dbReference type="NCBI Taxonomy" id="40348"/>
    <lineage>
        <taxon>Eukaryota</taxon>
        <taxon>Metazoa</taxon>
        <taxon>Ecdysozoa</taxon>
        <taxon>Nematoda</taxon>
        <taxon>Chromadorea</taxon>
        <taxon>Rhabditida</taxon>
        <taxon>Rhabditina</taxon>
        <taxon>Rhabditomorpha</taxon>
        <taxon>Strongyloidea</taxon>
        <taxon>Strongylidae</taxon>
        <taxon>Strongylus</taxon>
    </lineage>
</organism>
<sequence length="94" mass="10136">MLTLLVHAEGDTEGHSIHTIQFDPHLNEVVDIGTNIDILNFDPHLNEVVDIGTNIDILNETGGDTTLITAAPADKAAERVSITISLCQFGVCDR</sequence>
<keyword evidence="2" id="KW-1185">Reference proteome</keyword>
<protein>
    <submittedName>
        <fullName evidence="1">Uncharacterized protein</fullName>
    </submittedName>
</protein>
<dbReference type="AlphaFoldDB" id="A0A3P7LH99"/>